<dbReference type="RefSeq" id="XP_046113751.1">
    <property type="nucleotide sequence ID" value="XM_046259746.1"/>
</dbReference>
<evidence type="ECO:0000256" key="9">
    <source>
        <dbReference type="ARBA" id="ARBA00023128"/>
    </source>
</evidence>
<evidence type="ECO:0000256" key="2">
    <source>
        <dbReference type="ARBA" id="ARBA00004448"/>
    </source>
</evidence>
<evidence type="ECO:0000256" key="10">
    <source>
        <dbReference type="ARBA" id="ARBA00023136"/>
    </source>
</evidence>
<dbReference type="PROSITE" id="PS50920">
    <property type="entry name" value="SOLCAR"/>
    <property type="match status" value="3"/>
</dbReference>
<dbReference type="PANTHER" id="PTHR24089">
    <property type="entry name" value="SOLUTE CARRIER FAMILY 25"/>
    <property type="match status" value="1"/>
</dbReference>
<keyword evidence="14" id="KW-1185">Reference proteome</keyword>
<feature type="repeat" description="Solcar" evidence="11">
    <location>
        <begin position="12"/>
        <end position="104"/>
    </location>
</feature>
<dbReference type="InterPro" id="IPR018108">
    <property type="entry name" value="MCP_transmembrane"/>
</dbReference>
<dbReference type="GO" id="GO:0005743">
    <property type="term" value="C:mitochondrial inner membrane"/>
    <property type="evidence" value="ECO:0007669"/>
    <property type="project" value="UniProtKB-SubCell"/>
</dbReference>
<evidence type="ECO:0000256" key="3">
    <source>
        <dbReference type="ARBA" id="ARBA00021935"/>
    </source>
</evidence>
<dbReference type="InterPro" id="IPR002067">
    <property type="entry name" value="MCP"/>
</dbReference>
<comment type="similarity">
    <text evidence="12">Belongs to the mitochondrial carrier (TC 2.A.29) family.</text>
</comment>
<comment type="caution">
    <text evidence="13">The sequence shown here is derived from an EMBL/GenBank/DDBJ whole genome shotgun (WGS) entry which is preliminary data.</text>
</comment>
<dbReference type="Pfam" id="PF00153">
    <property type="entry name" value="Mito_carr"/>
    <property type="match status" value="3"/>
</dbReference>
<keyword evidence="7" id="KW-0999">Mitochondrion inner membrane</keyword>
<sequence length="313" mass="33821">MSLKTDRLKDEGSRTQVVAAGAIAGLTARFVIAPLDVLKIRLQLQTHSLTDPLSQAPRGTLPTLRHIIKNEGVRALWKGNVPAELLYVCYAGIQFGTYRSVTLLLKNIGGMPDAAESFVAGASAGALATGCTYPLDLLRTRFAAQGRRKVYGSLAAAVRDIYRHEGPGGFFRGVAPGLAQIVPYMGIFFVTCEALRLQLAGFNMPFGSADATAGMIGGIIAKTAVFPLDLIRKRIQLQGPTRKRYIYGDIPEYKSATRALGMVVRAEGVRGLFRGLPIALVKNAPTSAVMVWTYERVLNVLIASNKTEEKMIP</sequence>
<proteinExistence type="inferred from homology"/>
<evidence type="ECO:0000256" key="5">
    <source>
        <dbReference type="ARBA" id="ARBA00022692"/>
    </source>
</evidence>
<accession>A0A9P7ZDS2</accession>
<evidence type="ECO:0000256" key="7">
    <source>
        <dbReference type="ARBA" id="ARBA00022792"/>
    </source>
</evidence>
<evidence type="ECO:0000256" key="4">
    <source>
        <dbReference type="ARBA" id="ARBA00022448"/>
    </source>
</evidence>
<evidence type="ECO:0000256" key="6">
    <source>
        <dbReference type="ARBA" id="ARBA00022737"/>
    </source>
</evidence>
<dbReference type="AlphaFoldDB" id="A0A9P7ZDS2"/>
<evidence type="ECO:0000256" key="1">
    <source>
        <dbReference type="ARBA" id="ARBA00002238"/>
    </source>
</evidence>
<organism evidence="13 14">
    <name type="scientific">Emericellopsis atlantica</name>
    <dbReference type="NCBI Taxonomy" id="2614577"/>
    <lineage>
        <taxon>Eukaryota</taxon>
        <taxon>Fungi</taxon>
        <taxon>Dikarya</taxon>
        <taxon>Ascomycota</taxon>
        <taxon>Pezizomycotina</taxon>
        <taxon>Sordariomycetes</taxon>
        <taxon>Hypocreomycetidae</taxon>
        <taxon>Hypocreales</taxon>
        <taxon>Bionectriaceae</taxon>
        <taxon>Emericellopsis</taxon>
    </lineage>
</organism>
<name>A0A9P7ZDS2_9HYPO</name>
<keyword evidence="8" id="KW-1133">Transmembrane helix</keyword>
<evidence type="ECO:0000256" key="11">
    <source>
        <dbReference type="PROSITE-ProRule" id="PRU00282"/>
    </source>
</evidence>
<dbReference type="Proteomes" id="UP000887229">
    <property type="component" value="Unassembled WGS sequence"/>
</dbReference>
<comment type="subcellular location">
    <subcellularLocation>
        <location evidence="2">Mitochondrion inner membrane</location>
        <topology evidence="2">Multi-pass membrane protein</topology>
    </subcellularLocation>
</comment>
<reference evidence="13" key="1">
    <citation type="journal article" date="2021" name="IMA Fungus">
        <title>Genomic characterization of three marine fungi, including Emericellopsis atlantica sp. nov. with signatures of a generalist lifestyle and marine biomass degradation.</title>
        <authorList>
            <person name="Hagestad O.C."/>
            <person name="Hou L."/>
            <person name="Andersen J.H."/>
            <person name="Hansen E.H."/>
            <person name="Altermark B."/>
            <person name="Li C."/>
            <person name="Kuhnert E."/>
            <person name="Cox R.J."/>
            <person name="Crous P.W."/>
            <person name="Spatafora J.W."/>
            <person name="Lail K."/>
            <person name="Amirebrahimi M."/>
            <person name="Lipzen A."/>
            <person name="Pangilinan J."/>
            <person name="Andreopoulos W."/>
            <person name="Hayes R.D."/>
            <person name="Ng V."/>
            <person name="Grigoriev I.V."/>
            <person name="Jackson S.A."/>
            <person name="Sutton T.D.S."/>
            <person name="Dobson A.D.W."/>
            <person name="Rama T."/>
        </authorList>
    </citation>
    <scope>NUCLEOTIDE SEQUENCE</scope>
    <source>
        <strain evidence="13">TS7</strain>
    </source>
</reference>
<dbReference type="PRINTS" id="PR00926">
    <property type="entry name" value="MITOCARRIER"/>
</dbReference>
<evidence type="ECO:0000313" key="14">
    <source>
        <dbReference type="Proteomes" id="UP000887229"/>
    </source>
</evidence>
<feature type="repeat" description="Solcar" evidence="11">
    <location>
        <begin position="205"/>
        <end position="300"/>
    </location>
</feature>
<evidence type="ECO:0000256" key="12">
    <source>
        <dbReference type="RuleBase" id="RU000488"/>
    </source>
</evidence>
<evidence type="ECO:0000256" key="8">
    <source>
        <dbReference type="ARBA" id="ARBA00022989"/>
    </source>
</evidence>
<dbReference type="InterPro" id="IPR023395">
    <property type="entry name" value="MCP_dom_sf"/>
</dbReference>
<dbReference type="EMBL" id="MU251289">
    <property type="protein sequence ID" value="KAG9249827.1"/>
    <property type="molecule type" value="Genomic_DNA"/>
</dbReference>
<keyword evidence="10 11" id="KW-0472">Membrane</keyword>
<dbReference type="Gene3D" id="1.50.40.10">
    <property type="entry name" value="Mitochondrial carrier domain"/>
    <property type="match status" value="1"/>
</dbReference>
<comment type="function">
    <text evidence="1">Mitochondrial transporter that mediates uptake of thiamine pyrophosphate (ThPP) into mitochondria.</text>
</comment>
<keyword evidence="9" id="KW-0496">Mitochondrion</keyword>
<dbReference type="GO" id="GO:0055085">
    <property type="term" value="P:transmembrane transport"/>
    <property type="evidence" value="ECO:0007669"/>
    <property type="project" value="InterPro"/>
</dbReference>
<keyword evidence="4 12" id="KW-0813">Transport</keyword>
<dbReference type="GeneID" id="70290649"/>
<keyword evidence="5 11" id="KW-0812">Transmembrane</keyword>
<protein>
    <recommendedName>
        <fullName evidence="3">Mitochondrial thiamine pyrophosphate carrier 1</fullName>
    </recommendedName>
</protein>
<dbReference type="OrthoDB" id="18574at2759"/>
<evidence type="ECO:0000313" key="13">
    <source>
        <dbReference type="EMBL" id="KAG9249827.1"/>
    </source>
</evidence>
<keyword evidence="6" id="KW-0677">Repeat</keyword>
<dbReference type="SUPFAM" id="SSF103506">
    <property type="entry name" value="Mitochondrial carrier"/>
    <property type="match status" value="1"/>
</dbReference>
<gene>
    <name evidence="13" type="ORF">F5Z01DRAFT_438120</name>
</gene>
<feature type="repeat" description="Solcar" evidence="11">
    <location>
        <begin position="112"/>
        <end position="198"/>
    </location>
</feature>